<organism evidence="1">
    <name type="scientific">mine drainage metagenome</name>
    <dbReference type="NCBI Taxonomy" id="410659"/>
    <lineage>
        <taxon>unclassified sequences</taxon>
        <taxon>metagenomes</taxon>
        <taxon>ecological metagenomes</taxon>
    </lineage>
</organism>
<sequence>MVDLDRRTLLTGLAAATGTGLALKRAAAVPRALARGQLAGAAPVAGDSTTLPNIAPFRTPYKLERRILTRSGVPGSFDRLKVDCPFVFESCGRYYMTYVGFDGIGYQTGLAESDDLEHWRRAGLILRRDPNESRHSLQHRDDVDLA</sequence>
<gene>
    <name evidence="1" type="ORF">B1A_05177</name>
</gene>
<reference evidence="1" key="1">
    <citation type="submission" date="2013-08" db="EMBL/GenBank/DDBJ databases">
        <authorList>
            <person name="Mendez C."/>
            <person name="Richter M."/>
            <person name="Ferrer M."/>
            <person name="Sanchez J."/>
        </authorList>
    </citation>
    <scope>NUCLEOTIDE SEQUENCE</scope>
</reference>
<evidence type="ECO:0000313" key="1">
    <source>
        <dbReference type="EMBL" id="EQD72980.1"/>
    </source>
</evidence>
<dbReference type="AlphaFoldDB" id="T1CTU4"/>
<evidence type="ECO:0008006" key="2">
    <source>
        <dbReference type="Google" id="ProtNLM"/>
    </source>
</evidence>
<name>T1CTU4_9ZZZZ</name>
<dbReference type="InterPro" id="IPR006311">
    <property type="entry name" value="TAT_signal"/>
</dbReference>
<reference evidence="1" key="2">
    <citation type="journal article" date="2014" name="ISME J.">
        <title>Microbial stratification in low pH oxic and suboxic macroscopic growths along an acid mine drainage.</title>
        <authorList>
            <person name="Mendez-Garcia C."/>
            <person name="Mesa V."/>
            <person name="Sprenger R.R."/>
            <person name="Richter M."/>
            <person name="Diez M.S."/>
            <person name="Solano J."/>
            <person name="Bargiela R."/>
            <person name="Golyshina O.V."/>
            <person name="Manteca A."/>
            <person name="Ramos J.L."/>
            <person name="Gallego J.R."/>
            <person name="Llorente I."/>
            <person name="Martins Dos Santos V.A."/>
            <person name="Jensen O.N."/>
            <person name="Pelaez A.I."/>
            <person name="Sanchez J."/>
            <person name="Ferrer M."/>
        </authorList>
    </citation>
    <scope>NUCLEOTIDE SEQUENCE</scope>
</reference>
<proteinExistence type="predicted"/>
<protein>
    <recommendedName>
        <fullName evidence="2">Glycosylase</fullName>
    </recommendedName>
</protein>
<comment type="caution">
    <text evidence="1">The sequence shown here is derived from an EMBL/GenBank/DDBJ whole genome shotgun (WGS) entry which is preliminary data.</text>
</comment>
<dbReference type="Gene3D" id="2.115.10.20">
    <property type="entry name" value="Glycosyl hydrolase domain, family 43"/>
    <property type="match status" value="1"/>
</dbReference>
<dbReference type="EMBL" id="AUZX01003772">
    <property type="protein sequence ID" value="EQD72980.1"/>
    <property type="molecule type" value="Genomic_DNA"/>
</dbReference>
<dbReference type="SUPFAM" id="SSF75005">
    <property type="entry name" value="Arabinanase/levansucrase/invertase"/>
    <property type="match status" value="1"/>
</dbReference>
<accession>T1CTU4</accession>
<dbReference type="PROSITE" id="PS51318">
    <property type="entry name" value="TAT"/>
    <property type="match status" value="1"/>
</dbReference>
<dbReference type="InterPro" id="IPR023296">
    <property type="entry name" value="Glyco_hydro_beta-prop_sf"/>
</dbReference>